<reference evidence="14" key="1">
    <citation type="submission" date="2025-08" db="UniProtKB">
        <authorList>
            <consortium name="RefSeq"/>
        </authorList>
    </citation>
    <scope>IDENTIFICATION</scope>
    <source>
        <tissue evidence="14">Spleen</tissue>
    </source>
</reference>
<keyword evidence="8" id="KW-0472">Membrane</keyword>
<dbReference type="AlphaFoldDB" id="A0A6P5M516"/>
<evidence type="ECO:0000256" key="11">
    <source>
        <dbReference type="RuleBase" id="RU364020"/>
    </source>
</evidence>
<keyword evidence="3 11" id="KW-0808">Transferase</keyword>
<keyword evidence="13" id="KW-1185">Reference proteome</keyword>
<keyword evidence="6" id="KW-1133">Transmembrane helix</keyword>
<dbReference type="GO" id="GO:0030166">
    <property type="term" value="P:proteoglycan biosynthetic process"/>
    <property type="evidence" value="ECO:0007669"/>
    <property type="project" value="TreeGrafter"/>
</dbReference>
<protein>
    <recommendedName>
        <fullName evidence="11">Carbohydrate sulfotransferase</fullName>
        <ecNumber evidence="11">2.8.2.-</ecNumber>
    </recommendedName>
</protein>
<name>A0A6P5M516_PHACI</name>
<dbReference type="GeneID" id="110223636"/>
<dbReference type="PANTHER" id="PTHR12137:SF15">
    <property type="entry name" value="CARBOHYDRATE SULFOTRANSFERASE"/>
    <property type="match status" value="1"/>
</dbReference>
<dbReference type="InterPro" id="IPR005331">
    <property type="entry name" value="Sulfotransferase"/>
</dbReference>
<evidence type="ECO:0000256" key="6">
    <source>
        <dbReference type="ARBA" id="ARBA00022989"/>
    </source>
</evidence>
<dbReference type="RefSeq" id="XP_020864928.1">
    <property type="nucleotide sequence ID" value="XM_021009269.1"/>
</dbReference>
<evidence type="ECO:0000256" key="3">
    <source>
        <dbReference type="ARBA" id="ARBA00022679"/>
    </source>
</evidence>
<keyword evidence="4" id="KW-0812">Transmembrane</keyword>
<dbReference type="Pfam" id="PF03567">
    <property type="entry name" value="Sulfotransfer_2"/>
    <property type="match status" value="1"/>
</dbReference>
<evidence type="ECO:0000256" key="7">
    <source>
        <dbReference type="ARBA" id="ARBA00023034"/>
    </source>
</evidence>
<evidence type="ECO:0000256" key="5">
    <source>
        <dbReference type="ARBA" id="ARBA00022968"/>
    </source>
</evidence>
<keyword evidence="9 11" id="KW-0325">Glycoprotein</keyword>
<dbReference type="GO" id="GO:0016051">
    <property type="term" value="P:carbohydrate biosynthetic process"/>
    <property type="evidence" value="ECO:0007669"/>
    <property type="project" value="InterPro"/>
</dbReference>
<evidence type="ECO:0000256" key="12">
    <source>
        <dbReference type="SAM" id="MobiDB-lite"/>
    </source>
</evidence>
<accession>A0A6P5M516</accession>
<evidence type="ECO:0000256" key="9">
    <source>
        <dbReference type="ARBA" id="ARBA00023180"/>
    </source>
</evidence>
<sequence>MLPTTAAAAAAAPREKQAPGHQPELFGRNSGAQGSSPEPLKVRMGQLSYKLQCVFGLCLLLLWIYYRQLETPTTDTYSPWQRTQQLRQEHLSAACKKHGLWKPRSHPLPKQVVRQLLVEPNHRLLFCEVPKAGCSNWRRVLLLLTLNLSRWDPAEVESDSLHHTRLLQRLSSFQPRECDLRLKHYTPVLVTRHPLERLVSAYRDKLLHSEPYYMHLAARMRTAVRGSRDPENQRNLTFPEFVTFVLRQSPAKLDVHWKPIELLCSPCSVRYGVLIRHESLSSEAGHALRFLGIPVTGLFPSIKVHQSEKRTDGQLTRHYLGQLSSEQLGGLYTLYFLDFTLFGYHPLNP</sequence>
<dbReference type="PANTHER" id="PTHR12137">
    <property type="entry name" value="CARBOHYDRATE SULFOTRANSFERASE"/>
    <property type="match status" value="1"/>
</dbReference>
<keyword evidence="7 11" id="KW-0333">Golgi apparatus</keyword>
<proteinExistence type="inferred from homology"/>
<dbReference type="GO" id="GO:0000139">
    <property type="term" value="C:Golgi membrane"/>
    <property type="evidence" value="ECO:0007669"/>
    <property type="project" value="UniProtKB-SubCell"/>
</dbReference>
<evidence type="ECO:0000313" key="14">
    <source>
        <dbReference type="RefSeq" id="XP_020864928.1"/>
    </source>
</evidence>
<comment type="similarity">
    <text evidence="2 11">Belongs to the sulfotransferase 2 family.</text>
</comment>
<dbReference type="KEGG" id="pcw:110223636"/>
<gene>
    <name evidence="14" type="primary">LOC110223636</name>
</gene>
<dbReference type="Proteomes" id="UP000515140">
    <property type="component" value="Unplaced"/>
</dbReference>
<dbReference type="GO" id="GO:0008146">
    <property type="term" value="F:sulfotransferase activity"/>
    <property type="evidence" value="ECO:0007669"/>
    <property type="project" value="InterPro"/>
</dbReference>
<evidence type="ECO:0000256" key="1">
    <source>
        <dbReference type="ARBA" id="ARBA00004323"/>
    </source>
</evidence>
<dbReference type="EC" id="2.8.2.-" evidence="11"/>
<keyword evidence="5 11" id="KW-0735">Signal-anchor</keyword>
<evidence type="ECO:0000256" key="4">
    <source>
        <dbReference type="ARBA" id="ARBA00022692"/>
    </source>
</evidence>
<keyword evidence="10 11" id="KW-0119">Carbohydrate metabolism</keyword>
<dbReference type="InParanoid" id="A0A6P5M516"/>
<evidence type="ECO:0000256" key="8">
    <source>
        <dbReference type="ARBA" id="ARBA00023136"/>
    </source>
</evidence>
<dbReference type="InterPro" id="IPR018011">
    <property type="entry name" value="Carb_sulfotrans_8-10"/>
</dbReference>
<organism evidence="13 14">
    <name type="scientific">Phascolarctos cinereus</name>
    <name type="common">Koala</name>
    <dbReference type="NCBI Taxonomy" id="38626"/>
    <lineage>
        <taxon>Eukaryota</taxon>
        <taxon>Metazoa</taxon>
        <taxon>Chordata</taxon>
        <taxon>Craniata</taxon>
        <taxon>Vertebrata</taxon>
        <taxon>Euteleostomi</taxon>
        <taxon>Mammalia</taxon>
        <taxon>Metatheria</taxon>
        <taxon>Diprotodontia</taxon>
        <taxon>Phascolarctidae</taxon>
        <taxon>Phascolarctos</taxon>
    </lineage>
</organism>
<feature type="region of interest" description="Disordered" evidence="12">
    <location>
        <begin position="1"/>
        <end position="38"/>
    </location>
</feature>
<evidence type="ECO:0000256" key="10">
    <source>
        <dbReference type="ARBA" id="ARBA00023277"/>
    </source>
</evidence>
<comment type="subcellular location">
    <subcellularLocation>
        <location evidence="1 11">Golgi apparatus membrane</location>
        <topology evidence="1 11">Single-pass type II membrane protein</topology>
    </subcellularLocation>
</comment>
<evidence type="ECO:0000256" key="2">
    <source>
        <dbReference type="ARBA" id="ARBA00006339"/>
    </source>
</evidence>
<evidence type="ECO:0000313" key="13">
    <source>
        <dbReference type="Proteomes" id="UP000515140"/>
    </source>
</evidence>
<feature type="compositionally biased region" description="Low complexity" evidence="12">
    <location>
        <begin position="1"/>
        <end position="12"/>
    </location>
</feature>